<keyword evidence="1" id="KW-0472">Membrane</keyword>
<gene>
    <name evidence="2" type="ORF">Tco_0625774</name>
</gene>
<evidence type="ECO:0000256" key="1">
    <source>
        <dbReference type="SAM" id="Phobius"/>
    </source>
</evidence>
<keyword evidence="3" id="KW-1185">Reference proteome</keyword>
<evidence type="ECO:0000313" key="3">
    <source>
        <dbReference type="Proteomes" id="UP001151760"/>
    </source>
</evidence>
<keyword evidence="1" id="KW-1133">Transmembrane helix</keyword>
<feature type="transmembrane region" description="Helical" evidence="1">
    <location>
        <begin position="20"/>
        <end position="38"/>
    </location>
</feature>
<sequence length="90" mass="10271">MVGSFKRQISDVRRQGYGVIGVYIFWGFWLLFIIPVGGRAVQDRIDRYGDLFSLLSLRTSTVRKFGMDDDLRSNNTSIVISDSLGESLQY</sequence>
<proteinExistence type="predicted"/>
<dbReference type="EMBL" id="BQNB010008654">
    <property type="protein sequence ID" value="GJS52412.1"/>
    <property type="molecule type" value="Genomic_DNA"/>
</dbReference>
<reference evidence="2" key="2">
    <citation type="submission" date="2022-01" db="EMBL/GenBank/DDBJ databases">
        <authorList>
            <person name="Yamashiro T."/>
            <person name="Shiraishi A."/>
            <person name="Satake H."/>
            <person name="Nakayama K."/>
        </authorList>
    </citation>
    <scope>NUCLEOTIDE SEQUENCE</scope>
</reference>
<comment type="caution">
    <text evidence="2">The sequence shown here is derived from an EMBL/GenBank/DDBJ whole genome shotgun (WGS) entry which is preliminary data.</text>
</comment>
<keyword evidence="1" id="KW-0812">Transmembrane</keyword>
<protein>
    <submittedName>
        <fullName evidence="2">Uncharacterized protein</fullName>
    </submittedName>
</protein>
<name>A0ABQ4WHP3_9ASTR</name>
<evidence type="ECO:0000313" key="2">
    <source>
        <dbReference type="EMBL" id="GJS52412.1"/>
    </source>
</evidence>
<accession>A0ABQ4WHP3</accession>
<organism evidence="2 3">
    <name type="scientific">Tanacetum coccineum</name>
    <dbReference type="NCBI Taxonomy" id="301880"/>
    <lineage>
        <taxon>Eukaryota</taxon>
        <taxon>Viridiplantae</taxon>
        <taxon>Streptophyta</taxon>
        <taxon>Embryophyta</taxon>
        <taxon>Tracheophyta</taxon>
        <taxon>Spermatophyta</taxon>
        <taxon>Magnoliopsida</taxon>
        <taxon>eudicotyledons</taxon>
        <taxon>Gunneridae</taxon>
        <taxon>Pentapetalae</taxon>
        <taxon>asterids</taxon>
        <taxon>campanulids</taxon>
        <taxon>Asterales</taxon>
        <taxon>Asteraceae</taxon>
        <taxon>Asteroideae</taxon>
        <taxon>Anthemideae</taxon>
        <taxon>Anthemidinae</taxon>
        <taxon>Tanacetum</taxon>
    </lineage>
</organism>
<dbReference type="Proteomes" id="UP001151760">
    <property type="component" value="Unassembled WGS sequence"/>
</dbReference>
<reference evidence="2" key="1">
    <citation type="journal article" date="2022" name="Int. J. Mol. Sci.">
        <title>Draft Genome of Tanacetum Coccineum: Genomic Comparison of Closely Related Tanacetum-Family Plants.</title>
        <authorList>
            <person name="Yamashiro T."/>
            <person name="Shiraishi A."/>
            <person name="Nakayama K."/>
            <person name="Satake H."/>
        </authorList>
    </citation>
    <scope>NUCLEOTIDE SEQUENCE</scope>
</reference>